<dbReference type="HOGENOM" id="CLU_760241_0_0_7"/>
<dbReference type="InParanoid" id="F2LWI1"/>
<dbReference type="AlphaFoldDB" id="F2LWI1"/>
<keyword evidence="2" id="KW-1185">Reference proteome</keyword>
<proteinExistence type="predicted"/>
<protein>
    <submittedName>
        <fullName evidence="1">Uncharacterized protein</fullName>
    </submittedName>
</protein>
<gene>
    <name evidence="1" type="ordered locus">Hipma_1124</name>
</gene>
<name>F2LWI1_HIPMA</name>
<dbReference type="STRING" id="760142.Hipma_1124"/>
<dbReference type="KEGG" id="hmr:Hipma_1124"/>
<dbReference type="RefSeq" id="WP_013682128.1">
    <property type="nucleotide sequence ID" value="NC_015318.1"/>
</dbReference>
<evidence type="ECO:0000313" key="2">
    <source>
        <dbReference type="Proteomes" id="UP000008139"/>
    </source>
</evidence>
<reference evidence="1 2" key="1">
    <citation type="journal article" date="2011" name="Stand. Genomic Sci.">
        <title>Complete genome sequence of the thermophilic sulfur-reducer Hippea maritima type strain (MH(2)).</title>
        <authorList>
            <person name="Huntemann M."/>
            <person name="Lu M."/>
            <person name="Nolan M."/>
            <person name="Lapidus A."/>
            <person name="Lucas S."/>
            <person name="Hammon N."/>
            <person name="Deshpande S."/>
            <person name="Cheng J.F."/>
            <person name="Tapia R."/>
            <person name="Han C."/>
            <person name="Goodwin L."/>
            <person name="Pitluck S."/>
            <person name="Liolios K."/>
            <person name="Pagani I."/>
            <person name="Ivanova N."/>
            <person name="Ovchinikova G."/>
            <person name="Pati A."/>
            <person name="Chen A."/>
            <person name="Palaniappan K."/>
            <person name="Land M."/>
            <person name="Hauser L."/>
            <person name="Jeffries C.D."/>
            <person name="Detter J.C."/>
            <person name="Brambilla E.M."/>
            <person name="Rohde M."/>
            <person name="Spring S."/>
            <person name="Goker M."/>
            <person name="Woyke T."/>
            <person name="Bristow J."/>
            <person name="Eisen J.A."/>
            <person name="Markowitz V."/>
            <person name="Hugenholtz P."/>
            <person name="Kyrpides N.C."/>
            <person name="Klenk H.P."/>
            <person name="Mavromatis K."/>
        </authorList>
    </citation>
    <scope>NUCLEOTIDE SEQUENCE [LARGE SCALE GENOMIC DNA]</scope>
    <source>
        <strain evidence="2">ATCC 700847 / DSM 10411 / MH2</strain>
    </source>
</reference>
<dbReference type="EMBL" id="CP002606">
    <property type="protein sequence ID" value="AEA34090.1"/>
    <property type="molecule type" value="Genomic_DNA"/>
</dbReference>
<dbReference type="OrthoDB" id="569134at2"/>
<organism evidence="1 2">
    <name type="scientific">Hippea maritima (strain ATCC 700847 / DSM 10411 / MH2)</name>
    <dbReference type="NCBI Taxonomy" id="760142"/>
    <lineage>
        <taxon>Bacteria</taxon>
        <taxon>Pseudomonadati</taxon>
        <taxon>Campylobacterota</taxon>
        <taxon>Desulfurellia</taxon>
        <taxon>Desulfurellales</taxon>
        <taxon>Hippeaceae</taxon>
        <taxon>Hippea</taxon>
    </lineage>
</organism>
<evidence type="ECO:0000313" key="1">
    <source>
        <dbReference type="EMBL" id="AEA34090.1"/>
    </source>
</evidence>
<accession>F2LWI1</accession>
<sequence>MRKNMRFFLILSVLLFVLWPLFSFSDTITTTPTTVNVSTNNSYTTTITYTLSSSSSSTLNSPKGRFITSTGRVLGYVNRSLTIIPQQSSIGITGASTYSGKVSETLNIPFYIIQNALNSNVNTFTYKRDFYVSGDYITSASVTIRIVNPAAMPLTINRVSLYFKNKKAEITIKKNKRLYAFVDIYFSGSGLLKGYWEVDGHILAPRIFKYLTHGTKVTLKTPDTSQIDTFKIGTHFIRFVITSPEPSFEMPKAIYFVSDTPLKETSLIKLISPKNGSYVKIRKGQPLQFIWEGKDKAYFYLLEFFKKGEEKPVFSAYTKSSTYSMPFYIGHQYFSRGSYKWHVKGFDEDSRTVAESDFSVFTIK</sequence>
<reference evidence="2" key="2">
    <citation type="submission" date="2011-03" db="EMBL/GenBank/DDBJ databases">
        <title>The complete genome of Hippea maritima DSM 10411.</title>
        <authorList>
            <consortium name="US DOE Joint Genome Institute (JGI-PGF)"/>
            <person name="Lucas S."/>
            <person name="Copeland A."/>
            <person name="Lapidus A."/>
            <person name="Bruce D."/>
            <person name="Goodwin L."/>
            <person name="Pitluck S."/>
            <person name="Peters L."/>
            <person name="Kyrpides N."/>
            <person name="Mavromatis K."/>
            <person name="Pagani I."/>
            <person name="Ivanova N."/>
            <person name="Mikhailova N."/>
            <person name="Lu M."/>
            <person name="Detter J.C."/>
            <person name="Tapia R."/>
            <person name="Han C."/>
            <person name="Land M."/>
            <person name="Hauser L."/>
            <person name="Markowitz V."/>
            <person name="Cheng J.-F."/>
            <person name="Hugenholtz P."/>
            <person name="Woyke T."/>
            <person name="Wu D."/>
            <person name="Spring S."/>
            <person name="Schroeder M."/>
            <person name="Brambilla E."/>
            <person name="Klenk H.-P."/>
            <person name="Eisen J.A."/>
        </authorList>
    </citation>
    <scope>NUCLEOTIDE SEQUENCE [LARGE SCALE GENOMIC DNA]</scope>
    <source>
        <strain evidence="2">ATCC 700847 / DSM 10411 / MH2</strain>
    </source>
</reference>
<dbReference type="eggNOG" id="ENOG5033AU4">
    <property type="taxonomic scope" value="Bacteria"/>
</dbReference>
<dbReference type="Proteomes" id="UP000008139">
    <property type="component" value="Chromosome"/>
</dbReference>